<dbReference type="Pfam" id="PF12697">
    <property type="entry name" value="Abhydrolase_6"/>
    <property type="match status" value="1"/>
</dbReference>
<reference evidence="2 3" key="1">
    <citation type="journal article" date="2017" name="Nat. Commun.">
        <title>In situ click chemistry generation of cyclooxygenase-2 inhibitors.</title>
        <authorList>
            <person name="Bhardwaj A."/>
            <person name="Kaur J."/>
            <person name="Wuest M."/>
            <person name="Wuest F."/>
        </authorList>
    </citation>
    <scope>NUCLEOTIDE SEQUENCE [LARGE SCALE GENOMIC DNA]</scope>
    <source>
        <strain evidence="2">S2_018_000_R2_106</strain>
    </source>
</reference>
<dbReference type="InterPro" id="IPR000073">
    <property type="entry name" value="AB_hydrolase_1"/>
</dbReference>
<dbReference type="PANTHER" id="PTHR36837:SF2">
    <property type="entry name" value="POLY(3-HYDROXYALKANOATE) POLYMERASE SUBUNIT PHAC"/>
    <property type="match status" value="1"/>
</dbReference>
<dbReference type="SUPFAM" id="SSF53474">
    <property type="entry name" value="alpha/beta-Hydrolases"/>
    <property type="match status" value="1"/>
</dbReference>
<gene>
    <name evidence="2" type="ORF">DI628_07540</name>
</gene>
<dbReference type="AlphaFoldDB" id="A0A6N4QZR5"/>
<evidence type="ECO:0000313" key="3">
    <source>
        <dbReference type="Proteomes" id="UP000320948"/>
    </source>
</evidence>
<evidence type="ECO:0000259" key="1">
    <source>
        <dbReference type="Pfam" id="PF12697"/>
    </source>
</evidence>
<accession>A0A6N4QZR5</accession>
<dbReference type="GO" id="GO:0016787">
    <property type="term" value="F:hydrolase activity"/>
    <property type="evidence" value="ECO:0007669"/>
    <property type="project" value="UniProtKB-KW"/>
</dbReference>
<dbReference type="InterPro" id="IPR029058">
    <property type="entry name" value="AB_hydrolase_fold"/>
</dbReference>
<sequence>MSWHTGQQQGHPFGHTRPLGIMGMAAFMAANKPLMEQAALQLMREMEKVPADIDLMQFQAGVARYAAQTARPVREEYPEIARVGRMCLRDAGGDGLPVVLVPSMVNRGYILDLHPEVSLVAHLRAQGMRVLLVDWGVPQADAVLTLEQVIADGLEPMIRVAVERFGPVALFGYCMGGLLALAAVVRLNAGDGKPVSKLAVAAMPWDFAQTVSAQHMQMAKPFLEPWLQANTLVPPEVMAHYFWSLDPWGPIRRTMAYARETREERLGQMTALEDWLGDGLALDGPVAREMLLEWYGSNTPVKGEWVVRGTPILPANIGAPLWVCITQKDILVPAASSLPFIGQAKGAQVVMAETGHVGLVAGRRSREMLYEPLTAWLKG</sequence>
<dbReference type="EMBL" id="VAFM01000002">
    <property type="protein sequence ID" value="TKW60738.1"/>
    <property type="molecule type" value="Genomic_DNA"/>
</dbReference>
<proteinExistence type="predicted"/>
<dbReference type="Proteomes" id="UP000320948">
    <property type="component" value="Unassembled WGS sequence"/>
</dbReference>
<feature type="domain" description="AB hydrolase-1" evidence="1">
    <location>
        <begin position="98"/>
        <end position="359"/>
    </location>
</feature>
<comment type="caution">
    <text evidence="2">The sequence shown here is derived from an EMBL/GenBank/DDBJ whole genome shotgun (WGS) entry which is preliminary data.</text>
</comment>
<evidence type="ECO:0000313" key="2">
    <source>
        <dbReference type="EMBL" id="TKW60738.1"/>
    </source>
</evidence>
<dbReference type="InterPro" id="IPR051321">
    <property type="entry name" value="PHA/PHB_synthase"/>
</dbReference>
<keyword evidence="2" id="KW-0378">Hydrolase</keyword>
<dbReference type="PANTHER" id="PTHR36837">
    <property type="entry name" value="POLY(3-HYDROXYALKANOATE) POLYMERASE SUBUNIT PHAC"/>
    <property type="match status" value="1"/>
</dbReference>
<organism evidence="2 3">
    <name type="scientific">Blastochloris viridis</name>
    <name type="common">Rhodopseudomonas viridis</name>
    <dbReference type="NCBI Taxonomy" id="1079"/>
    <lineage>
        <taxon>Bacteria</taxon>
        <taxon>Pseudomonadati</taxon>
        <taxon>Pseudomonadota</taxon>
        <taxon>Alphaproteobacteria</taxon>
        <taxon>Hyphomicrobiales</taxon>
        <taxon>Blastochloridaceae</taxon>
        <taxon>Blastochloris</taxon>
    </lineage>
</organism>
<protein>
    <submittedName>
        <fullName evidence="2">Alpha/beta hydrolase</fullName>
    </submittedName>
</protein>
<name>A0A6N4QZR5_BLAVI</name>
<dbReference type="Gene3D" id="3.40.50.1820">
    <property type="entry name" value="alpha/beta hydrolase"/>
    <property type="match status" value="1"/>
</dbReference>